<feature type="compositionally biased region" description="Polar residues" evidence="1">
    <location>
        <begin position="237"/>
        <end position="253"/>
    </location>
</feature>
<feature type="compositionally biased region" description="Polar residues" evidence="1">
    <location>
        <begin position="198"/>
        <end position="210"/>
    </location>
</feature>
<dbReference type="EMBL" id="ML170360">
    <property type="protein sequence ID" value="TDL14283.1"/>
    <property type="molecule type" value="Genomic_DNA"/>
</dbReference>
<feature type="region of interest" description="Disordered" evidence="1">
    <location>
        <begin position="265"/>
        <end position="285"/>
    </location>
</feature>
<sequence length="355" mass="39334">MRDAIPPPPWGKIHPVIVEQERERLAPRSPAGHFETMHFVRSTMGWSRDRWGGWIARSVGFHDGFQRTAVHRKATRRLGYTIFKDTLCALERACGVATITFHIHGERTPTSVLDIPNMNNIARNVTVHTSDNLRLDPTLQQPLANLRNLFYETVAIPFVTDWEDRAVESGHLSARGVFNEAAASTTPTTPITPARPSQPATQNIPQTPTRLFQPVAQDTPHTPSYPAQQDRHDQLFDNPSSPRTPGHAITSSTLQTLRWSQSVSDAAGSSTATPSSVSSTSVSSTSTIGNPGIFIPCSALDYLRRHNFGSSDDLERLRAIMTGYPQSHWARYIEASLGFDESTAKKIVKRLIRPA</sequence>
<proteinExistence type="predicted"/>
<organism evidence="2 3">
    <name type="scientific">Rickenella mellea</name>
    <dbReference type="NCBI Taxonomy" id="50990"/>
    <lineage>
        <taxon>Eukaryota</taxon>
        <taxon>Fungi</taxon>
        <taxon>Dikarya</taxon>
        <taxon>Basidiomycota</taxon>
        <taxon>Agaricomycotina</taxon>
        <taxon>Agaricomycetes</taxon>
        <taxon>Hymenochaetales</taxon>
        <taxon>Rickenellaceae</taxon>
        <taxon>Rickenella</taxon>
    </lineage>
</organism>
<feature type="compositionally biased region" description="Low complexity" evidence="1">
    <location>
        <begin position="181"/>
        <end position="195"/>
    </location>
</feature>
<feature type="compositionally biased region" description="Low complexity" evidence="1">
    <location>
        <begin position="269"/>
        <end position="285"/>
    </location>
</feature>
<feature type="region of interest" description="Disordered" evidence="1">
    <location>
        <begin position="180"/>
        <end position="253"/>
    </location>
</feature>
<evidence type="ECO:0000313" key="3">
    <source>
        <dbReference type="Proteomes" id="UP000294933"/>
    </source>
</evidence>
<dbReference type="OrthoDB" id="3317485at2759"/>
<dbReference type="Proteomes" id="UP000294933">
    <property type="component" value="Unassembled WGS sequence"/>
</dbReference>
<dbReference type="VEuPathDB" id="FungiDB:BD410DRAFT_846178"/>
<evidence type="ECO:0000256" key="1">
    <source>
        <dbReference type="SAM" id="MobiDB-lite"/>
    </source>
</evidence>
<name>A0A4Y7PFW3_9AGAM</name>
<accession>A0A4Y7PFW3</accession>
<gene>
    <name evidence="2" type="ORF">BD410DRAFT_846178</name>
</gene>
<protein>
    <submittedName>
        <fullName evidence="2">Uncharacterized protein</fullName>
    </submittedName>
</protein>
<keyword evidence="3" id="KW-1185">Reference proteome</keyword>
<dbReference type="AlphaFoldDB" id="A0A4Y7PFW3"/>
<evidence type="ECO:0000313" key="2">
    <source>
        <dbReference type="EMBL" id="TDL14283.1"/>
    </source>
</evidence>
<reference evidence="2 3" key="1">
    <citation type="submission" date="2018-06" db="EMBL/GenBank/DDBJ databases">
        <title>A transcriptomic atlas of mushroom development highlights an independent origin of complex multicellularity.</title>
        <authorList>
            <consortium name="DOE Joint Genome Institute"/>
            <person name="Krizsan K."/>
            <person name="Almasi E."/>
            <person name="Merenyi Z."/>
            <person name="Sahu N."/>
            <person name="Viragh M."/>
            <person name="Koszo T."/>
            <person name="Mondo S."/>
            <person name="Kiss B."/>
            <person name="Balint B."/>
            <person name="Kues U."/>
            <person name="Barry K."/>
            <person name="Hegedus J.C."/>
            <person name="Henrissat B."/>
            <person name="Johnson J."/>
            <person name="Lipzen A."/>
            <person name="Ohm R."/>
            <person name="Nagy I."/>
            <person name="Pangilinan J."/>
            <person name="Yan J."/>
            <person name="Xiong Y."/>
            <person name="Grigoriev I.V."/>
            <person name="Hibbett D.S."/>
            <person name="Nagy L.G."/>
        </authorList>
    </citation>
    <scope>NUCLEOTIDE SEQUENCE [LARGE SCALE GENOMIC DNA]</scope>
    <source>
        <strain evidence="2 3">SZMC22713</strain>
    </source>
</reference>